<dbReference type="PANTHER" id="PTHR43689">
    <property type="entry name" value="HYDROLASE"/>
    <property type="match status" value="1"/>
</dbReference>
<dbReference type="GO" id="GO:0016787">
    <property type="term" value="F:hydrolase activity"/>
    <property type="evidence" value="ECO:0007669"/>
    <property type="project" value="UniProtKB-KW"/>
</dbReference>
<dbReference type="Pfam" id="PF00561">
    <property type="entry name" value="Abhydrolase_1"/>
    <property type="match status" value="1"/>
</dbReference>
<keyword evidence="4" id="KW-1185">Reference proteome</keyword>
<dbReference type="Proteomes" id="UP001161325">
    <property type="component" value="Unassembled WGS sequence"/>
</dbReference>
<accession>A0AA37Q0Y6</accession>
<reference evidence="3" key="1">
    <citation type="submission" date="2022-08" db="EMBL/GenBank/DDBJ databases">
        <title>Draft genome sequencing of Roseisolibacter agri AW1220.</title>
        <authorList>
            <person name="Tobiishi Y."/>
            <person name="Tonouchi A."/>
        </authorList>
    </citation>
    <scope>NUCLEOTIDE SEQUENCE</scope>
    <source>
        <strain evidence="3">AW1220</strain>
    </source>
</reference>
<keyword evidence="3" id="KW-0378">Hydrolase</keyword>
<proteinExistence type="predicted"/>
<organism evidence="3 4">
    <name type="scientific">Roseisolibacter agri</name>
    <dbReference type="NCBI Taxonomy" id="2014610"/>
    <lineage>
        <taxon>Bacteria</taxon>
        <taxon>Pseudomonadati</taxon>
        <taxon>Gemmatimonadota</taxon>
        <taxon>Gemmatimonadia</taxon>
        <taxon>Gemmatimonadales</taxon>
        <taxon>Gemmatimonadaceae</taxon>
        <taxon>Roseisolibacter</taxon>
    </lineage>
</organism>
<dbReference type="SUPFAM" id="SSF53474">
    <property type="entry name" value="alpha/beta-Hydrolases"/>
    <property type="match status" value="1"/>
</dbReference>
<sequence length="317" mass="33788">MRADHLRLPVGPGSLHAERYGHGGTPIVLLHGFGTCSFLWREVAPQLAIARHTAVALDLLGHGESDRPIEADFGVAAQAEYLDRALTVLRMARSVIVGVDVGGGVALRLAATRPDRVAGLVLVNTVAFEHMPGRDVRTLQRNTARVAFRLSRGMFGASPLLAPVLQGSVANRAHMPERLVARYLAPFVGRDGVTHLLDLARSLRTEEVDEIDLACVTAPTLVVWGEADPWVPAEVPTRLLHAIPDTRLARLPGVGRLTPEEAPDELADLILGHVVRIEAAAAAAQAARAELAMATRPREGVTASDLPSGLASGDVDR</sequence>
<dbReference type="Gene3D" id="3.40.50.1820">
    <property type="entry name" value="alpha/beta hydrolase"/>
    <property type="match status" value="1"/>
</dbReference>
<dbReference type="RefSeq" id="WP_284348820.1">
    <property type="nucleotide sequence ID" value="NZ_BRXS01000001.1"/>
</dbReference>
<dbReference type="PANTHER" id="PTHR43689:SF8">
    <property type="entry name" value="ALPHA_BETA-HYDROLASES SUPERFAMILY PROTEIN"/>
    <property type="match status" value="1"/>
</dbReference>
<dbReference type="InterPro" id="IPR029058">
    <property type="entry name" value="AB_hydrolase_fold"/>
</dbReference>
<gene>
    <name evidence="3" type="ORF">rosag_08820</name>
</gene>
<dbReference type="PRINTS" id="PR00111">
    <property type="entry name" value="ABHYDROLASE"/>
</dbReference>
<dbReference type="InterPro" id="IPR000073">
    <property type="entry name" value="AB_hydrolase_1"/>
</dbReference>
<evidence type="ECO:0000259" key="2">
    <source>
        <dbReference type="Pfam" id="PF00561"/>
    </source>
</evidence>
<dbReference type="InterPro" id="IPR000639">
    <property type="entry name" value="Epox_hydrolase-like"/>
</dbReference>
<evidence type="ECO:0000256" key="1">
    <source>
        <dbReference type="SAM" id="MobiDB-lite"/>
    </source>
</evidence>
<evidence type="ECO:0000313" key="3">
    <source>
        <dbReference type="EMBL" id="GLC24369.1"/>
    </source>
</evidence>
<evidence type="ECO:0000313" key="4">
    <source>
        <dbReference type="Proteomes" id="UP001161325"/>
    </source>
</evidence>
<protein>
    <submittedName>
        <fullName evidence="3">Hydrolase</fullName>
    </submittedName>
</protein>
<dbReference type="AlphaFoldDB" id="A0AA37Q0Y6"/>
<feature type="domain" description="AB hydrolase-1" evidence="2">
    <location>
        <begin position="26"/>
        <end position="262"/>
    </location>
</feature>
<name>A0AA37Q0Y6_9BACT</name>
<dbReference type="EMBL" id="BRXS01000001">
    <property type="protein sequence ID" value="GLC24369.1"/>
    <property type="molecule type" value="Genomic_DNA"/>
</dbReference>
<comment type="caution">
    <text evidence="3">The sequence shown here is derived from an EMBL/GenBank/DDBJ whole genome shotgun (WGS) entry which is preliminary data.</text>
</comment>
<feature type="region of interest" description="Disordered" evidence="1">
    <location>
        <begin position="295"/>
        <end position="317"/>
    </location>
</feature>
<dbReference type="PRINTS" id="PR00412">
    <property type="entry name" value="EPOXHYDRLASE"/>
</dbReference>